<feature type="transmembrane region" description="Helical" evidence="1">
    <location>
        <begin position="9"/>
        <end position="28"/>
    </location>
</feature>
<dbReference type="AlphaFoldDB" id="A0A2S4NB76"/>
<name>A0A2S4NB76_9FLAO</name>
<accession>A0A2S4NB76</accession>
<comment type="caution">
    <text evidence="2">The sequence shown here is derived from an EMBL/GenBank/DDBJ whole genome shotgun (WGS) entry which is preliminary data.</text>
</comment>
<keyword evidence="3" id="KW-1185">Reference proteome</keyword>
<reference evidence="2 3" key="1">
    <citation type="submission" date="2018-01" db="EMBL/GenBank/DDBJ databases">
        <title>Genomic Encyclopedia of Type Strains, Phase I: the one thousand microbial genomes (KMG-I) project.</title>
        <authorList>
            <person name="Goeker M."/>
        </authorList>
    </citation>
    <scope>NUCLEOTIDE SEQUENCE [LARGE SCALE GENOMIC DNA]</scope>
    <source>
        <strain evidence="2 3">DSM 17960</strain>
    </source>
</reference>
<feature type="transmembrane region" description="Helical" evidence="1">
    <location>
        <begin position="126"/>
        <end position="145"/>
    </location>
</feature>
<keyword evidence="1" id="KW-0472">Membrane</keyword>
<organism evidence="2 3">
    <name type="scientific">Flavobacterium croceum DSM 17960</name>
    <dbReference type="NCBI Taxonomy" id="1121886"/>
    <lineage>
        <taxon>Bacteria</taxon>
        <taxon>Pseudomonadati</taxon>
        <taxon>Bacteroidota</taxon>
        <taxon>Flavobacteriia</taxon>
        <taxon>Flavobacteriales</taxon>
        <taxon>Flavobacteriaceae</taxon>
        <taxon>Flavobacterium</taxon>
    </lineage>
</organism>
<evidence type="ECO:0000313" key="2">
    <source>
        <dbReference type="EMBL" id="POS02703.1"/>
    </source>
</evidence>
<evidence type="ECO:0000313" key="3">
    <source>
        <dbReference type="Proteomes" id="UP000237056"/>
    </source>
</evidence>
<dbReference type="RefSeq" id="WP_146046967.1">
    <property type="nucleotide sequence ID" value="NZ_PQNY01000002.1"/>
</dbReference>
<feature type="transmembrane region" description="Helical" evidence="1">
    <location>
        <begin position="48"/>
        <end position="70"/>
    </location>
</feature>
<keyword evidence="1" id="KW-1133">Transmembrane helix</keyword>
<dbReference type="OrthoDB" id="1445529at2"/>
<feature type="transmembrane region" description="Helical" evidence="1">
    <location>
        <begin position="82"/>
        <end position="106"/>
    </location>
</feature>
<evidence type="ECO:0000256" key="1">
    <source>
        <dbReference type="SAM" id="Phobius"/>
    </source>
</evidence>
<proteinExistence type="predicted"/>
<dbReference type="Proteomes" id="UP000237056">
    <property type="component" value="Unassembled WGS sequence"/>
</dbReference>
<keyword evidence="1" id="KW-0812">Transmembrane</keyword>
<protein>
    <submittedName>
        <fullName evidence="2">Uncharacterized protein</fullName>
    </submittedName>
</protein>
<sequence length="161" mass="18261">MLININKKYLYLSIVISIVLFILLNFFVGPTSVFGLSEFIQNKTGYFFGVEINTFDYLIISSIPMCSLILTEKRNWKNLSEILINNLIVCLSCVVSFSTGLLVLISKIGSPSNNPLFPQYLRVEPFKIYSTLFIVIGIILPFLIGKKDITKTEYKIEESGK</sequence>
<dbReference type="EMBL" id="PQNY01000002">
    <property type="protein sequence ID" value="POS02703.1"/>
    <property type="molecule type" value="Genomic_DNA"/>
</dbReference>
<gene>
    <name evidence="2" type="ORF">Q361_10213</name>
</gene>